<protein>
    <recommendedName>
        <fullName evidence="3">Alcohol acetyltransferase</fullName>
    </recommendedName>
</protein>
<dbReference type="EMBL" id="DVHH01000027">
    <property type="protein sequence ID" value="HIR54187.1"/>
    <property type="molecule type" value="Genomic_DNA"/>
</dbReference>
<proteinExistence type="predicted"/>
<sequence length="392" mass="43259">MENTAPELERLYFALAARIDLPRAQKRALISDFRRAAEVLVSRGLSPAEAAARLGHERLGDFYLSAPDYWYPLDDAAKIYPMSMTDGWMSVFRLSAYLDAPVEPSLLQLALGLTMPRFPFFAMKIKRGVFWHYIDGVKRRFTVQPETELPCAPMNVAAGDSQSFRVLYYGRRVSVEFFHILTDGTWGLAFLTALLLAFMTEAAHAASDESRGDISIQVPVNMRKFCPSKTLRNFSMYCSVRTPWAEAGGAERLLPDITRQLSERASETAMRGMLASTAEMVRLLGRVPLAVKRPAARIAYGFLGERAFTSTLSNLGAAKLPPEVEAHVEKLDFVLGTGERARAACAMVTLKGLALLSVTKLTDDKTFETRLLSILEGAGVPVKLSGSMPYGA</sequence>
<evidence type="ECO:0008006" key="3">
    <source>
        <dbReference type="Google" id="ProtNLM"/>
    </source>
</evidence>
<gene>
    <name evidence="1" type="ORF">IAD36_01075</name>
</gene>
<accession>A0A9D1IYD1</accession>
<dbReference type="Proteomes" id="UP000824238">
    <property type="component" value="Unassembled WGS sequence"/>
</dbReference>
<reference evidence="1" key="1">
    <citation type="submission" date="2020-10" db="EMBL/GenBank/DDBJ databases">
        <authorList>
            <person name="Gilroy R."/>
        </authorList>
    </citation>
    <scope>NUCLEOTIDE SEQUENCE</scope>
    <source>
        <strain evidence="1">ChiGjej3B3-7149</strain>
    </source>
</reference>
<name>A0A9D1IYD1_9FIRM</name>
<reference evidence="1" key="2">
    <citation type="journal article" date="2021" name="PeerJ">
        <title>Extensive microbial diversity within the chicken gut microbiome revealed by metagenomics and culture.</title>
        <authorList>
            <person name="Gilroy R."/>
            <person name="Ravi A."/>
            <person name="Getino M."/>
            <person name="Pursley I."/>
            <person name="Horton D.L."/>
            <person name="Alikhan N.F."/>
            <person name="Baker D."/>
            <person name="Gharbi K."/>
            <person name="Hall N."/>
            <person name="Watson M."/>
            <person name="Adriaenssens E.M."/>
            <person name="Foster-Nyarko E."/>
            <person name="Jarju S."/>
            <person name="Secka A."/>
            <person name="Antonio M."/>
            <person name="Oren A."/>
            <person name="Chaudhuri R.R."/>
            <person name="La Ragione R."/>
            <person name="Hildebrand F."/>
            <person name="Pallen M.J."/>
        </authorList>
    </citation>
    <scope>NUCLEOTIDE SEQUENCE</scope>
    <source>
        <strain evidence="1">ChiGjej3B3-7149</strain>
    </source>
</reference>
<evidence type="ECO:0000313" key="2">
    <source>
        <dbReference type="Proteomes" id="UP000824238"/>
    </source>
</evidence>
<dbReference type="AlphaFoldDB" id="A0A9D1IYD1"/>
<evidence type="ECO:0000313" key="1">
    <source>
        <dbReference type="EMBL" id="HIR54187.1"/>
    </source>
</evidence>
<organism evidence="1 2">
    <name type="scientific">Candidatus Scatomorpha intestinigallinarum</name>
    <dbReference type="NCBI Taxonomy" id="2840923"/>
    <lineage>
        <taxon>Bacteria</taxon>
        <taxon>Bacillati</taxon>
        <taxon>Bacillota</taxon>
        <taxon>Clostridia</taxon>
        <taxon>Eubacteriales</taxon>
        <taxon>Candidatus Scatomorpha</taxon>
    </lineage>
</organism>
<comment type="caution">
    <text evidence="1">The sequence shown here is derived from an EMBL/GenBank/DDBJ whole genome shotgun (WGS) entry which is preliminary data.</text>
</comment>